<evidence type="ECO:0000259" key="1">
    <source>
        <dbReference type="PROSITE" id="PS51462"/>
    </source>
</evidence>
<evidence type="ECO:0000313" key="2">
    <source>
        <dbReference type="EMBL" id="GAA3891829.1"/>
    </source>
</evidence>
<dbReference type="Proteomes" id="UP001501563">
    <property type="component" value="Unassembled WGS sequence"/>
</dbReference>
<comment type="caution">
    <text evidence="2">The sequence shown here is derived from an EMBL/GenBank/DDBJ whole genome shotgun (WGS) entry which is preliminary data.</text>
</comment>
<dbReference type="InterPro" id="IPR000086">
    <property type="entry name" value="NUDIX_hydrolase_dom"/>
</dbReference>
<gene>
    <name evidence="2" type="ORF">GCM10022207_69230</name>
</gene>
<feature type="domain" description="Nudix hydrolase" evidence="1">
    <location>
        <begin position="91"/>
        <end position="243"/>
    </location>
</feature>
<dbReference type="InterPro" id="IPR015797">
    <property type="entry name" value="NUDIX_hydrolase-like_dom_sf"/>
</dbReference>
<protein>
    <submittedName>
        <fullName evidence="2">DNA mismatch repair protein MutT</fullName>
    </submittedName>
</protein>
<proteinExistence type="predicted"/>
<dbReference type="EMBL" id="BAAAZA010000028">
    <property type="protein sequence ID" value="GAA3891829.1"/>
    <property type="molecule type" value="Genomic_DNA"/>
</dbReference>
<keyword evidence="3" id="KW-1185">Reference proteome</keyword>
<reference evidence="3" key="1">
    <citation type="journal article" date="2019" name="Int. J. Syst. Evol. Microbiol.">
        <title>The Global Catalogue of Microorganisms (GCM) 10K type strain sequencing project: providing services to taxonomists for standard genome sequencing and annotation.</title>
        <authorList>
            <consortium name="The Broad Institute Genomics Platform"/>
            <consortium name="The Broad Institute Genome Sequencing Center for Infectious Disease"/>
            <person name="Wu L."/>
            <person name="Ma J."/>
        </authorList>
    </citation>
    <scope>NUCLEOTIDE SEQUENCE [LARGE SCALE GENOMIC DNA]</scope>
    <source>
        <strain evidence="3">JCM 16578</strain>
    </source>
</reference>
<organism evidence="2 3">
    <name type="scientific">Streptomyces lannensis</name>
    <dbReference type="NCBI Taxonomy" id="766498"/>
    <lineage>
        <taxon>Bacteria</taxon>
        <taxon>Bacillati</taxon>
        <taxon>Actinomycetota</taxon>
        <taxon>Actinomycetes</taxon>
        <taxon>Kitasatosporales</taxon>
        <taxon>Streptomycetaceae</taxon>
        <taxon>Streptomyces</taxon>
    </lineage>
</organism>
<name>A0ABP7L0N3_9ACTN</name>
<dbReference type="SUPFAM" id="SSF55811">
    <property type="entry name" value="Nudix"/>
    <property type="match status" value="1"/>
</dbReference>
<dbReference type="PROSITE" id="PS51462">
    <property type="entry name" value="NUDIX"/>
    <property type="match status" value="1"/>
</dbReference>
<sequence>MIKPPPGSSGVDLLDVRSIRFVETAAPWLSCEEQAALDRVWEDAVQANPNLFDGPVAACAGLEREDPHGLVITWARTTYRHYALRRVNGTARRLPALFVSALQPTEDGRLMVGRMSPATAAPGRWQLPGGSLEPPVGDGPLDLAALRGHAARELVEETGIDTPAEDLTLWRVTLGAGGNVGALFTAPSRPVSLLHDRFQALVVSEKALGREPELDRFALVRSPADLARLAGPHVDYLEPVVRLYTAATPPA</sequence>
<dbReference type="RefSeq" id="WP_345553163.1">
    <property type="nucleotide sequence ID" value="NZ_BAAAZA010000028.1"/>
</dbReference>
<accession>A0ABP7L0N3</accession>
<evidence type="ECO:0000313" key="3">
    <source>
        <dbReference type="Proteomes" id="UP001501563"/>
    </source>
</evidence>
<dbReference type="Gene3D" id="3.90.79.10">
    <property type="entry name" value="Nucleoside Triphosphate Pyrophosphohydrolase"/>
    <property type="match status" value="1"/>
</dbReference>